<feature type="region of interest" description="Disordered" evidence="1">
    <location>
        <begin position="254"/>
        <end position="286"/>
    </location>
</feature>
<gene>
    <name evidence="2" type="ORF">BDZ83DRAFT_777643</name>
</gene>
<comment type="caution">
    <text evidence="2">The sequence shown here is derived from an EMBL/GenBank/DDBJ whole genome shotgun (WGS) entry which is preliminary data.</text>
</comment>
<organism evidence="2 3">
    <name type="scientific">Glomerella acutata</name>
    <name type="common">Colletotrichum acutatum</name>
    <dbReference type="NCBI Taxonomy" id="27357"/>
    <lineage>
        <taxon>Eukaryota</taxon>
        <taxon>Fungi</taxon>
        <taxon>Dikarya</taxon>
        <taxon>Ascomycota</taxon>
        <taxon>Pezizomycotina</taxon>
        <taxon>Sordariomycetes</taxon>
        <taxon>Hypocreomycetidae</taxon>
        <taxon>Glomerellales</taxon>
        <taxon>Glomerellaceae</taxon>
        <taxon>Colletotrichum</taxon>
        <taxon>Colletotrichum acutatum species complex</taxon>
    </lineage>
</organism>
<evidence type="ECO:0000313" key="2">
    <source>
        <dbReference type="EMBL" id="KAK1725165.1"/>
    </source>
</evidence>
<dbReference type="RefSeq" id="XP_060365220.1">
    <property type="nucleotide sequence ID" value="XM_060515485.1"/>
</dbReference>
<feature type="region of interest" description="Disordered" evidence="1">
    <location>
        <begin position="345"/>
        <end position="367"/>
    </location>
</feature>
<sequence length="393" mass="44173">RTSLQTSTQVPPNIRRTPQASICTGRIRPSAYSAMFSSTLRAMRVRDARKQAEMFENAFERAVELASPEVITEFAASNLEVSYDFDWDLEEGVEENMEFWDESPVQDSENGSKSGKGKEPEERIPFVYQPPDENDPADQRSDMNTLLWLLAATDIGSNQVNRNTPKTEPSSSSDVSMGDAEDLEQRDTEMADMPAELGAQSCKREGTSVTETSASGNPLEAEADIPMNDALSATGQGDPGKKFPPGVYIEHVENVESEGGLERKEDDGSLEAAQLEGSSESAMTHKDDQQQVEYSSMEKRPSAISVEFLEGIWHHYHELQEFCEWEEAHEWNRENLRKMLRQPLDNSRARHRQRSPMPYPRYGRSRSPLGVTVMTEGMEEDKQSAYAAGNMKW</sequence>
<feature type="region of interest" description="Disordered" evidence="1">
    <location>
        <begin position="199"/>
        <end position="221"/>
    </location>
</feature>
<protein>
    <submittedName>
        <fullName evidence="2">Uncharacterized protein</fullName>
    </submittedName>
</protein>
<feature type="compositionally biased region" description="Polar residues" evidence="1">
    <location>
        <begin position="207"/>
        <end position="216"/>
    </location>
</feature>
<name>A0AAD8UNC7_GLOAC</name>
<feature type="region of interest" description="Disordered" evidence="1">
    <location>
        <begin position="158"/>
        <end position="181"/>
    </location>
</feature>
<dbReference type="EMBL" id="JAHMHS010000044">
    <property type="protein sequence ID" value="KAK1725165.1"/>
    <property type="molecule type" value="Genomic_DNA"/>
</dbReference>
<evidence type="ECO:0000256" key="1">
    <source>
        <dbReference type="SAM" id="MobiDB-lite"/>
    </source>
</evidence>
<dbReference type="AlphaFoldDB" id="A0AAD8UNC7"/>
<proteinExistence type="predicted"/>
<dbReference type="GeneID" id="85399383"/>
<accession>A0AAD8UNC7</accession>
<keyword evidence="3" id="KW-1185">Reference proteome</keyword>
<evidence type="ECO:0000313" key="3">
    <source>
        <dbReference type="Proteomes" id="UP001244207"/>
    </source>
</evidence>
<dbReference type="Proteomes" id="UP001244207">
    <property type="component" value="Unassembled WGS sequence"/>
</dbReference>
<feature type="non-terminal residue" evidence="2">
    <location>
        <position position="1"/>
    </location>
</feature>
<feature type="compositionally biased region" description="Polar residues" evidence="1">
    <location>
        <begin position="158"/>
        <end position="175"/>
    </location>
</feature>
<reference evidence="2" key="1">
    <citation type="submission" date="2021-12" db="EMBL/GenBank/DDBJ databases">
        <title>Comparative genomics, transcriptomics and evolutionary studies reveal genomic signatures of adaptation to plant cell wall in hemibiotrophic fungi.</title>
        <authorList>
            <consortium name="DOE Joint Genome Institute"/>
            <person name="Baroncelli R."/>
            <person name="Diaz J.F."/>
            <person name="Benocci T."/>
            <person name="Peng M."/>
            <person name="Battaglia E."/>
            <person name="Haridas S."/>
            <person name="Andreopoulos W."/>
            <person name="Labutti K."/>
            <person name="Pangilinan J."/>
            <person name="Floch G.L."/>
            <person name="Makela M.R."/>
            <person name="Henrissat B."/>
            <person name="Grigoriev I.V."/>
            <person name="Crouch J.A."/>
            <person name="De Vries R.P."/>
            <person name="Sukno S.A."/>
            <person name="Thon M.R."/>
        </authorList>
    </citation>
    <scope>NUCLEOTIDE SEQUENCE</scope>
    <source>
        <strain evidence="2">CBS 112980</strain>
    </source>
</reference>
<feature type="compositionally biased region" description="Basic and acidic residues" evidence="1">
    <location>
        <begin position="254"/>
        <end position="267"/>
    </location>
</feature>
<feature type="region of interest" description="Disordered" evidence="1">
    <location>
        <begin position="99"/>
        <end position="140"/>
    </location>
</feature>